<keyword evidence="3" id="KW-1185">Reference proteome</keyword>
<dbReference type="InParanoid" id="F0X6N4"/>
<evidence type="ECO:0000256" key="1">
    <source>
        <dbReference type="SAM" id="MobiDB-lite"/>
    </source>
</evidence>
<dbReference type="HOGENOM" id="CLU_2333808_0_0_1"/>
<reference evidence="2 3" key="1">
    <citation type="journal article" date="2011" name="Proc. Natl. Acad. Sci. U.S.A.">
        <title>Genome and transcriptome analyses of the mountain pine beetle-fungal symbiont Grosmannia clavigera, a lodgepole pine pathogen.</title>
        <authorList>
            <person name="DiGuistini S."/>
            <person name="Wang Y."/>
            <person name="Liao N.Y."/>
            <person name="Taylor G."/>
            <person name="Tanguay P."/>
            <person name="Feau N."/>
            <person name="Henrissat B."/>
            <person name="Chan S.K."/>
            <person name="Hesse-Orce U."/>
            <person name="Alamouti S.M."/>
            <person name="Tsui C.K.M."/>
            <person name="Docking R.T."/>
            <person name="Levasseur A."/>
            <person name="Haridas S."/>
            <person name="Robertson G."/>
            <person name="Birol I."/>
            <person name="Holt R.A."/>
            <person name="Marra M.A."/>
            <person name="Hamelin R.C."/>
            <person name="Hirst M."/>
            <person name="Jones S.J.M."/>
            <person name="Bohlmann J."/>
            <person name="Breuil C."/>
        </authorList>
    </citation>
    <scope>NUCLEOTIDE SEQUENCE [LARGE SCALE GENOMIC DNA]</scope>
    <source>
        <strain evidence="3">kw1407 / UAMH 11150</strain>
    </source>
</reference>
<dbReference type="AlphaFoldDB" id="F0X6N4"/>
<accession>F0X6N4</accession>
<name>F0X6N4_GROCL</name>
<evidence type="ECO:0000313" key="3">
    <source>
        <dbReference type="Proteomes" id="UP000007796"/>
    </source>
</evidence>
<evidence type="ECO:0000313" key="2">
    <source>
        <dbReference type="EMBL" id="EFX06186.1"/>
    </source>
</evidence>
<sequence>MANGEQEENQVGLQNLEEQKLLSTSESAKPEDVDDPQGEGADPWEYAHDPTFVENDNFWTRNKALLLTRGWVYGTHLIYDLDKRTLSQFSVSEAARSD</sequence>
<dbReference type="GeneID" id="25979948"/>
<dbReference type="Proteomes" id="UP000007796">
    <property type="component" value="Unassembled WGS sequence"/>
</dbReference>
<dbReference type="EMBL" id="GL629729">
    <property type="protein sequence ID" value="EFX06186.1"/>
    <property type="molecule type" value="Genomic_DNA"/>
</dbReference>
<feature type="region of interest" description="Disordered" evidence="1">
    <location>
        <begin position="1"/>
        <end position="47"/>
    </location>
</feature>
<proteinExistence type="predicted"/>
<organism evidence="3">
    <name type="scientific">Grosmannia clavigera (strain kw1407 / UAMH 11150)</name>
    <name type="common">Blue stain fungus</name>
    <name type="synonym">Graphiocladiella clavigera</name>
    <dbReference type="NCBI Taxonomy" id="655863"/>
    <lineage>
        <taxon>Eukaryota</taxon>
        <taxon>Fungi</taxon>
        <taxon>Dikarya</taxon>
        <taxon>Ascomycota</taxon>
        <taxon>Pezizomycotina</taxon>
        <taxon>Sordariomycetes</taxon>
        <taxon>Sordariomycetidae</taxon>
        <taxon>Ophiostomatales</taxon>
        <taxon>Ophiostomataceae</taxon>
        <taxon>Leptographium</taxon>
    </lineage>
</organism>
<protein>
    <submittedName>
        <fullName evidence="2">Uncharacterized protein</fullName>
    </submittedName>
</protein>
<gene>
    <name evidence="2" type="ORF">CMQ_6507</name>
</gene>
<dbReference type="RefSeq" id="XP_014175668.1">
    <property type="nucleotide sequence ID" value="XM_014320193.1"/>
</dbReference>
<dbReference type="OrthoDB" id="5416084at2759"/>